<dbReference type="SMART" id="SM00825">
    <property type="entry name" value="PKS_KS"/>
    <property type="match status" value="1"/>
</dbReference>
<name>A0ABW1CR06_9ACTN</name>
<keyword evidence="6" id="KW-1185">Reference proteome</keyword>
<dbReference type="InterPro" id="IPR016039">
    <property type="entry name" value="Thiolase-like"/>
</dbReference>
<dbReference type="Proteomes" id="UP001596058">
    <property type="component" value="Unassembled WGS sequence"/>
</dbReference>
<dbReference type="InterPro" id="IPR020841">
    <property type="entry name" value="PKS_Beta-ketoAc_synthase_dom"/>
</dbReference>
<feature type="domain" description="Ketosynthase family 3 (KS3)" evidence="4">
    <location>
        <begin position="1"/>
        <end position="419"/>
    </location>
</feature>
<sequence length="420" mass="43942">MRRVLVTGVGLLTALGTGAEATWQALLASRSAVGRVRGFDTSSLRSHLGAEMSDFDPKEFIDRRSLRKMTRNEQLAVSGASLAVRDAGLADGLDGERTALFTGSSKEVSDLAKLVDAVVAAGDESGRFSVTKVGESVSGFHPLFYVEGLQGASLFYISAAFGLKGANTYFAGTSEAGMNAIGRGFRAVRRGEADVAIAGGFDDPVWWWGMSSLDSVGVLTGRDDLGEEAFRPYDRDATGAVLGEGAAFLLLEEYEAARRRGATVYAEVTGYGMAADAHRLLTPHPEGRGLATAIRNALRDARLNPEDISYVASHGTASPLGDLSEARALRAVFAADPPMASSVKPATGHLVGGAGALNAAVAALAVRHQAVPPTLNLESQRPGCEFDWVPGKARELPVLGAVAVARGFEGQNAALVLRPV</sequence>
<dbReference type="Pfam" id="PF02801">
    <property type="entry name" value="Ketoacyl-synt_C"/>
    <property type="match status" value="1"/>
</dbReference>
<evidence type="ECO:0000256" key="2">
    <source>
        <dbReference type="ARBA" id="ARBA00022679"/>
    </source>
</evidence>
<evidence type="ECO:0000256" key="3">
    <source>
        <dbReference type="RuleBase" id="RU003694"/>
    </source>
</evidence>
<dbReference type="InterPro" id="IPR014030">
    <property type="entry name" value="Ketoacyl_synth_N"/>
</dbReference>
<dbReference type="SUPFAM" id="SSF53901">
    <property type="entry name" value="Thiolase-like"/>
    <property type="match status" value="2"/>
</dbReference>
<dbReference type="PANTHER" id="PTHR11712">
    <property type="entry name" value="POLYKETIDE SYNTHASE-RELATED"/>
    <property type="match status" value="1"/>
</dbReference>
<dbReference type="Gene3D" id="3.40.47.10">
    <property type="match status" value="2"/>
</dbReference>
<dbReference type="PROSITE" id="PS52004">
    <property type="entry name" value="KS3_2"/>
    <property type="match status" value="1"/>
</dbReference>
<evidence type="ECO:0000259" key="4">
    <source>
        <dbReference type="PROSITE" id="PS52004"/>
    </source>
</evidence>
<evidence type="ECO:0000313" key="5">
    <source>
        <dbReference type="EMBL" id="MFC5826901.1"/>
    </source>
</evidence>
<dbReference type="InterPro" id="IPR014031">
    <property type="entry name" value="Ketoacyl_synth_C"/>
</dbReference>
<protein>
    <submittedName>
        <fullName evidence="5">Beta-ketoacyl-[acyl-carrier-protein] synthase family protein</fullName>
    </submittedName>
</protein>
<dbReference type="CDD" id="cd00834">
    <property type="entry name" value="KAS_I_II"/>
    <property type="match status" value="1"/>
</dbReference>
<evidence type="ECO:0000256" key="1">
    <source>
        <dbReference type="ARBA" id="ARBA00008467"/>
    </source>
</evidence>
<dbReference type="EMBL" id="JBHSPA010000027">
    <property type="protein sequence ID" value="MFC5826901.1"/>
    <property type="molecule type" value="Genomic_DNA"/>
</dbReference>
<proteinExistence type="inferred from homology"/>
<dbReference type="RefSeq" id="WP_379516407.1">
    <property type="nucleotide sequence ID" value="NZ_JBHSPA010000027.1"/>
</dbReference>
<evidence type="ECO:0000313" key="6">
    <source>
        <dbReference type="Proteomes" id="UP001596058"/>
    </source>
</evidence>
<gene>
    <name evidence="5" type="ORF">ACFPZ3_23770</name>
</gene>
<dbReference type="PANTHER" id="PTHR11712:SF336">
    <property type="entry name" value="3-OXOACYL-[ACYL-CARRIER-PROTEIN] SYNTHASE, MITOCHONDRIAL"/>
    <property type="match status" value="1"/>
</dbReference>
<accession>A0ABW1CR06</accession>
<keyword evidence="2 3" id="KW-0808">Transferase</keyword>
<comment type="caution">
    <text evidence="5">The sequence shown here is derived from an EMBL/GenBank/DDBJ whole genome shotgun (WGS) entry which is preliminary data.</text>
</comment>
<comment type="similarity">
    <text evidence="1 3">Belongs to the thiolase-like superfamily. Beta-ketoacyl-ACP synthases family.</text>
</comment>
<dbReference type="Pfam" id="PF00109">
    <property type="entry name" value="ketoacyl-synt"/>
    <property type="match status" value="1"/>
</dbReference>
<dbReference type="InterPro" id="IPR000794">
    <property type="entry name" value="Beta-ketoacyl_synthase"/>
</dbReference>
<reference evidence="6" key="1">
    <citation type="journal article" date="2019" name="Int. J. Syst. Evol. Microbiol.">
        <title>The Global Catalogue of Microorganisms (GCM) 10K type strain sequencing project: providing services to taxonomists for standard genome sequencing and annotation.</title>
        <authorList>
            <consortium name="The Broad Institute Genomics Platform"/>
            <consortium name="The Broad Institute Genome Sequencing Center for Infectious Disease"/>
            <person name="Wu L."/>
            <person name="Ma J."/>
        </authorList>
    </citation>
    <scope>NUCLEOTIDE SEQUENCE [LARGE SCALE GENOMIC DNA]</scope>
    <source>
        <strain evidence="6">CCUG 53903</strain>
    </source>
</reference>
<organism evidence="5 6">
    <name type="scientific">Nonomuraea insulae</name>
    <dbReference type="NCBI Taxonomy" id="1616787"/>
    <lineage>
        <taxon>Bacteria</taxon>
        <taxon>Bacillati</taxon>
        <taxon>Actinomycetota</taxon>
        <taxon>Actinomycetes</taxon>
        <taxon>Streptosporangiales</taxon>
        <taxon>Streptosporangiaceae</taxon>
        <taxon>Nonomuraea</taxon>
    </lineage>
</organism>